<feature type="domain" description="Teneurin-like YD-shell" evidence="2">
    <location>
        <begin position="10"/>
        <end position="148"/>
    </location>
</feature>
<dbReference type="InterPro" id="IPR022385">
    <property type="entry name" value="Rhs_assc_core"/>
</dbReference>
<dbReference type="InterPro" id="IPR056823">
    <property type="entry name" value="TEN-like_YD-shell"/>
</dbReference>
<dbReference type="AlphaFoldDB" id="A0A1H2NIK6"/>
<name>A0A1H2NIK6_PSEVA</name>
<dbReference type="RefSeq" id="WP_093221269.1">
    <property type="nucleotide sequence ID" value="NZ_LT629803.1"/>
</dbReference>
<evidence type="ECO:0000259" key="2">
    <source>
        <dbReference type="Pfam" id="PF25023"/>
    </source>
</evidence>
<dbReference type="NCBIfam" id="TIGR03696">
    <property type="entry name" value="Rhs_assc_core"/>
    <property type="match status" value="1"/>
</dbReference>
<keyword evidence="4" id="KW-1185">Reference proteome</keyword>
<proteinExistence type="predicted"/>
<keyword evidence="1" id="KW-0677">Repeat</keyword>
<dbReference type="Pfam" id="PF25023">
    <property type="entry name" value="TEN_YD-shell"/>
    <property type="match status" value="1"/>
</dbReference>
<protein>
    <submittedName>
        <fullName evidence="3">RHS repeat-associated core domain-containing protein</fullName>
    </submittedName>
</protein>
<dbReference type="Proteomes" id="UP000295254">
    <property type="component" value="Unassembled WGS sequence"/>
</dbReference>
<dbReference type="STRING" id="95300.SAMN05216558_2284"/>
<evidence type="ECO:0000313" key="4">
    <source>
        <dbReference type="Proteomes" id="UP000295254"/>
    </source>
</evidence>
<dbReference type="SUPFAM" id="SSF56399">
    <property type="entry name" value="ADP-ribosylation"/>
    <property type="match status" value="1"/>
</dbReference>
<dbReference type="EMBL" id="RRZK01000021">
    <property type="protein sequence ID" value="TDB61205.1"/>
    <property type="molecule type" value="Genomic_DNA"/>
</dbReference>
<accession>A0A1H2NIK6</accession>
<organism evidence="3 4">
    <name type="scientific">Pseudomonas vancouverensis</name>
    <dbReference type="NCBI Taxonomy" id="95300"/>
    <lineage>
        <taxon>Bacteria</taxon>
        <taxon>Pseudomonadati</taxon>
        <taxon>Pseudomonadota</taxon>
        <taxon>Gammaproteobacteria</taxon>
        <taxon>Pseudomonadales</taxon>
        <taxon>Pseudomonadaceae</taxon>
        <taxon>Pseudomonas</taxon>
    </lineage>
</organism>
<reference evidence="4" key="1">
    <citation type="journal article" date="2019" name="bioRxiv">
        <title>Bacterially produced spermidine induces plant systemic susceptibility to pathogens.</title>
        <authorList>
            <person name="Melnyk R.A."/>
            <person name="Beskrovnaya P.A."/>
            <person name="Liu Z."/>
            <person name="Song Y."/>
            <person name="Haney C.H."/>
        </authorList>
    </citation>
    <scope>NUCLEOTIDE SEQUENCE [LARGE SCALE GENOMIC DNA]</scope>
    <source>
        <strain evidence="4">Dha-51</strain>
    </source>
</reference>
<comment type="caution">
    <text evidence="3">The sequence shown here is derived from an EMBL/GenBank/DDBJ whole genome shotgun (WGS) entry which is preliminary data.</text>
</comment>
<evidence type="ECO:0000313" key="3">
    <source>
        <dbReference type="EMBL" id="TDB61205.1"/>
    </source>
</evidence>
<evidence type="ECO:0000256" key="1">
    <source>
        <dbReference type="ARBA" id="ARBA00022737"/>
    </source>
</evidence>
<dbReference type="OrthoDB" id="6875307at2"/>
<sequence length="346" mass="38624">MSSPQQILLCQYRYDPLDRLTGHVQSEAPVRQRFYCKSRLATEVQGAIGYSIVQHDDLLLAQQQRQVGSLDTTLLATDLQRSILQTAKVNGSRHAIAYSPYGHRPAESGLSSLLGFNGERPDPVTGCYLLGNGYRAFNPVLMRFNSPDSLSPFGEGGLNGYAYCMGDPVNRGDPNGHSASTYFRALFTNKVKIFGETLDINKGITIKEALSAKKEIKNLQNLRTTYDIRAIEMFEFTKQNGFETQSFIVNKAIISNSHSEKIQLSSQEIDLFYKAISDKSDKFSMPALQREATPRGNGELNGLMKLLAYESEPLFGGLEKAKEQIANEIKKIRQQHFTKPKSLPAR</sequence>
<dbReference type="Gene3D" id="2.180.10.10">
    <property type="entry name" value="RHS repeat-associated core"/>
    <property type="match status" value="1"/>
</dbReference>
<gene>
    <name evidence="3" type="ORF">EIY72_16175</name>
</gene>